<dbReference type="InterPro" id="IPR058525">
    <property type="entry name" value="DUF8212"/>
</dbReference>
<organism evidence="3 4">
    <name type="scientific">Hyaloscypha bicolor E</name>
    <dbReference type="NCBI Taxonomy" id="1095630"/>
    <lineage>
        <taxon>Eukaryota</taxon>
        <taxon>Fungi</taxon>
        <taxon>Dikarya</taxon>
        <taxon>Ascomycota</taxon>
        <taxon>Pezizomycotina</taxon>
        <taxon>Leotiomycetes</taxon>
        <taxon>Helotiales</taxon>
        <taxon>Hyaloscyphaceae</taxon>
        <taxon>Hyaloscypha</taxon>
        <taxon>Hyaloscypha bicolor</taxon>
    </lineage>
</organism>
<dbReference type="PANTHER" id="PTHR10622">
    <property type="entry name" value="HET DOMAIN-CONTAINING PROTEIN"/>
    <property type="match status" value="1"/>
</dbReference>
<dbReference type="InParanoid" id="A0A2J6SFB3"/>
<dbReference type="InterPro" id="IPR010730">
    <property type="entry name" value="HET"/>
</dbReference>
<dbReference type="RefSeq" id="XP_024726353.1">
    <property type="nucleotide sequence ID" value="XM_024876431.1"/>
</dbReference>
<dbReference type="GeneID" id="36584510"/>
<dbReference type="AlphaFoldDB" id="A0A2J6SFB3"/>
<feature type="domain" description="Heterokaryon incompatibility" evidence="1">
    <location>
        <begin position="22"/>
        <end position="108"/>
    </location>
</feature>
<evidence type="ECO:0000259" key="2">
    <source>
        <dbReference type="Pfam" id="PF26640"/>
    </source>
</evidence>
<feature type="domain" description="DUF8212" evidence="2">
    <location>
        <begin position="236"/>
        <end position="272"/>
    </location>
</feature>
<evidence type="ECO:0000313" key="4">
    <source>
        <dbReference type="Proteomes" id="UP000235371"/>
    </source>
</evidence>
<gene>
    <name evidence="3" type="ORF">K444DRAFT_549164</name>
</gene>
<dbReference type="STRING" id="1095630.A0A2J6SFB3"/>
<dbReference type="Pfam" id="PF26640">
    <property type="entry name" value="DUF8212"/>
    <property type="match status" value="1"/>
</dbReference>
<evidence type="ECO:0000313" key="3">
    <source>
        <dbReference type="EMBL" id="PMD49449.1"/>
    </source>
</evidence>
<proteinExistence type="predicted"/>
<keyword evidence="4" id="KW-1185">Reference proteome</keyword>
<protein>
    <submittedName>
        <fullName evidence="3">HET-domain-containing protein</fullName>
    </submittedName>
</protein>
<accession>A0A2J6SFB3</accession>
<sequence length="321" mass="36337">MWLLNTATLELKDFVGAGIPPYAILSHTWGDNEVTFRDIRKDRKAAKGKAGYTKVQKCCEKALQDGHRYVWIDTCCIDRKSSAELSEAINSMYRWYEESKVCYAYLEDVPGKGSSETVEINEALSKSRWFTRGWTLQELIAPYYIEFLGRDWGAIGLKTTMGTRINAAIFAGALTEITGIPAKVLRGELDIQVVPAAQKMAWAAKRLTTREEDLAYALMGLFGVSMPILYGEGLERAFRRLQLEIIQTNTDQSIFVWRSKRWTSGLLADSPKDFAESGLDFVWRTTTLQPYSMTNLGLALNLPVIHRRDGNHHVAFLRCCK</sequence>
<dbReference type="EMBL" id="KZ613921">
    <property type="protein sequence ID" value="PMD49449.1"/>
    <property type="molecule type" value="Genomic_DNA"/>
</dbReference>
<dbReference type="OrthoDB" id="674604at2759"/>
<dbReference type="PANTHER" id="PTHR10622:SF10">
    <property type="entry name" value="HET DOMAIN-CONTAINING PROTEIN"/>
    <property type="match status" value="1"/>
</dbReference>
<evidence type="ECO:0000259" key="1">
    <source>
        <dbReference type="Pfam" id="PF06985"/>
    </source>
</evidence>
<reference evidence="3 4" key="1">
    <citation type="submission" date="2016-04" db="EMBL/GenBank/DDBJ databases">
        <title>A degradative enzymes factory behind the ericoid mycorrhizal symbiosis.</title>
        <authorList>
            <consortium name="DOE Joint Genome Institute"/>
            <person name="Martino E."/>
            <person name="Morin E."/>
            <person name="Grelet G."/>
            <person name="Kuo A."/>
            <person name="Kohler A."/>
            <person name="Daghino S."/>
            <person name="Barry K."/>
            <person name="Choi C."/>
            <person name="Cichocki N."/>
            <person name="Clum A."/>
            <person name="Copeland A."/>
            <person name="Hainaut M."/>
            <person name="Haridas S."/>
            <person name="Labutti K."/>
            <person name="Lindquist E."/>
            <person name="Lipzen A."/>
            <person name="Khouja H.-R."/>
            <person name="Murat C."/>
            <person name="Ohm R."/>
            <person name="Olson A."/>
            <person name="Spatafora J."/>
            <person name="Veneault-Fourrey C."/>
            <person name="Henrissat B."/>
            <person name="Grigoriev I."/>
            <person name="Martin F."/>
            <person name="Perotto S."/>
        </authorList>
    </citation>
    <scope>NUCLEOTIDE SEQUENCE [LARGE SCALE GENOMIC DNA]</scope>
    <source>
        <strain evidence="3 4">E</strain>
    </source>
</reference>
<name>A0A2J6SFB3_9HELO</name>
<dbReference type="Pfam" id="PF06985">
    <property type="entry name" value="HET"/>
    <property type="match status" value="1"/>
</dbReference>
<dbReference type="Proteomes" id="UP000235371">
    <property type="component" value="Unassembled WGS sequence"/>
</dbReference>